<evidence type="ECO:0000313" key="3">
    <source>
        <dbReference type="Proteomes" id="UP000184036"/>
    </source>
</evidence>
<evidence type="ECO:0000313" key="2">
    <source>
        <dbReference type="EMBL" id="SHF77340.1"/>
    </source>
</evidence>
<dbReference type="Proteomes" id="UP000184036">
    <property type="component" value="Unassembled WGS sequence"/>
</dbReference>
<organism evidence="2 3">
    <name type="scientific">Flavobacterium segetis</name>
    <dbReference type="NCBI Taxonomy" id="271157"/>
    <lineage>
        <taxon>Bacteria</taxon>
        <taxon>Pseudomonadati</taxon>
        <taxon>Bacteroidota</taxon>
        <taxon>Flavobacteriia</taxon>
        <taxon>Flavobacteriales</taxon>
        <taxon>Flavobacteriaceae</taxon>
        <taxon>Flavobacterium</taxon>
    </lineage>
</organism>
<keyword evidence="1" id="KW-0812">Transmembrane</keyword>
<keyword evidence="1" id="KW-1133">Transmembrane helix</keyword>
<evidence type="ECO:0000256" key="1">
    <source>
        <dbReference type="SAM" id="Phobius"/>
    </source>
</evidence>
<dbReference type="AlphaFoldDB" id="A0A1M5EDV5"/>
<keyword evidence="1" id="KW-0472">Membrane</keyword>
<protein>
    <submittedName>
        <fullName evidence="2">Uncharacterized protein</fullName>
    </submittedName>
</protein>
<feature type="transmembrane region" description="Helical" evidence="1">
    <location>
        <begin position="78"/>
        <end position="101"/>
    </location>
</feature>
<keyword evidence="3" id="KW-1185">Reference proteome</keyword>
<proteinExistence type="predicted"/>
<sequence>MNMELSRVESLLKTYFEGNTSLTEEKELQLYFSSPNIDVHLVKYQPIFTFLAGAKEVQFTKQVSEFKNAKRKTGVSKFIIYAVSIAASVIVSVGLGNYFFFESKSLKNAEDLGTFEDPRAALAATQKALSLLSSNLNVGINNVQQIDEYQKTKDKIFKRTSSKNEEL</sequence>
<reference evidence="3" key="1">
    <citation type="submission" date="2016-11" db="EMBL/GenBank/DDBJ databases">
        <authorList>
            <person name="Varghese N."/>
            <person name="Submissions S."/>
        </authorList>
    </citation>
    <scope>NUCLEOTIDE SEQUENCE [LARGE SCALE GENOMIC DNA]</scope>
    <source>
        <strain evidence="3">DSM 19741</strain>
    </source>
</reference>
<dbReference type="EMBL" id="FQWE01000001">
    <property type="protein sequence ID" value="SHF77340.1"/>
    <property type="molecule type" value="Genomic_DNA"/>
</dbReference>
<name>A0A1M5EDV5_9FLAO</name>
<gene>
    <name evidence="2" type="ORF">SAMN05444396_101321</name>
</gene>
<accession>A0A1M5EDV5</accession>
<dbReference type="STRING" id="271157.SAMN05444396_101321"/>